<keyword evidence="5" id="KW-0804">Transcription</keyword>
<dbReference type="InterPro" id="IPR050239">
    <property type="entry name" value="Sigma-70_RNA_pol_init_factors"/>
</dbReference>
<dbReference type="InterPro" id="IPR000943">
    <property type="entry name" value="RNA_pol_sigma70"/>
</dbReference>
<dbReference type="Gene3D" id="1.10.601.10">
    <property type="entry name" value="RNA Polymerase Primary Sigma Factor"/>
    <property type="match status" value="1"/>
</dbReference>
<evidence type="ECO:0000256" key="5">
    <source>
        <dbReference type="ARBA" id="ARBA00023163"/>
    </source>
</evidence>
<dbReference type="AlphaFoldDB" id="A0AAF0UFS6"/>
<feature type="domain" description="RNA polymerase sigma-70" evidence="8">
    <location>
        <begin position="598"/>
        <end position="624"/>
    </location>
</feature>
<feature type="domain" description="RNA polymerase sigma-70" evidence="7">
    <location>
        <begin position="350"/>
        <end position="363"/>
    </location>
</feature>
<feature type="region of interest" description="Disordered" evidence="6">
    <location>
        <begin position="204"/>
        <end position="238"/>
    </location>
</feature>
<keyword evidence="10" id="KW-1185">Reference proteome</keyword>
<dbReference type="GO" id="GO:0016987">
    <property type="term" value="F:sigma factor activity"/>
    <property type="evidence" value="ECO:0007669"/>
    <property type="project" value="UniProtKB-KW"/>
</dbReference>
<protein>
    <recommendedName>
        <fullName evidence="7 8">RNA polymerase sigma-70 domain-containing protein</fullName>
    </recommendedName>
</protein>
<accession>A0AAF0UFS6</accession>
<dbReference type="Pfam" id="PF04539">
    <property type="entry name" value="Sigma70_r3"/>
    <property type="match status" value="1"/>
</dbReference>
<evidence type="ECO:0000256" key="1">
    <source>
        <dbReference type="ARBA" id="ARBA00007788"/>
    </source>
</evidence>
<evidence type="ECO:0000256" key="4">
    <source>
        <dbReference type="ARBA" id="ARBA00023125"/>
    </source>
</evidence>
<dbReference type="NCBIfam" id="TIGR02937">
    <property type="entry name" value="sigma70-ECF"/>
    <property type="match status" value="1"/>
</dbReference>
<dbReference type="CDD" id="cd06171">
    <property type="entry name" value="Sigma70_r4"/>
    <property type="match status" value="1"/>
</dbReference>
<dbReference type="EMBL" id="CP133620">
    <property type="protein sequence ID" value="WMV44696.1"/>
    <property type="molecule type" value="Genomic_DNA"/>
</dbReference>
<evidence type="ECO:0000256" key="3">
    <source>
        <dbReference type="ARBA" id="ARBA00023082"/>
    </source>
</evidence>
<name>A0AAF0UFS6_SOLVR</name>
<dbReference type="InterPro" id="IPR036388">
    <property type="entry name" value="WH-like_DNA-bd_sf"/>
</dbReference>
<dbReference type="InterPro" id="IPR007627">
    <property type="entry name" value="RNA_pol_sigma70_r2"/>
</dbReference>
<dbReference type="Pfam" id="PF04542">
    <property type="entry name" value="Sigma70_r2"/>
    <property type="match status" value="1"/>
</dbReference>
<dbReference type="GO" id="GO:0006352">
    <property type="term" value="P:DNA-templated transcription initiation"/>
    <property type="evidence" value="ECO:0007669"/>
    <property type="project" value="InterPro"/>
</dbReference>
<comment type="similarity">
    <text evidence="1">Belongs to the sigma-70 factor family.</text>
</comment>
<evidence type="ECO:0000259" key="8">
    <source>
        <dbReference type="PROSITE" id="PS00716"/>
    </source>
</evidence>
<proteinExistence type="inferred from homology"/>
<dbReference type="GO" id="GO:0071482">
    <property type="term" value="P:cellular response to light stimulus"/>
    <property type="evidence" value="ECO:0007669"/>
    <property type="project" value="UniProtKB-ARBA"/>
</dbReference>
<gene>
    <name evidence="9" type="ORF">MTR67_038081</name>
</gene>
<sequence>MEAAGRNLLSSPPTFSQKTQLRNCSSSVLMLHEHAAPVLSSVPHAYLGRHVPASAIGPEQQFENRLQLHLVKEEKTSLATIDRRLVDAASSELEDNDVVDSEQNINALQVQLLRWPGPSYSFPPYYLKGKGPLSPNKEPLHSKGDKLMTFEPHSVVALARKALLASREAALLAEDSKLLDDSNFPNFLSTNLVDDKLKEQRTVRSTRFTERQSRKRGAPKPIQQVQETNRSGRPDVRRKVNESIDLNDPLRMFLWGPETKQLLTAKEESELIVKIQISMKLQEVKHQLQIQFAREPTSVEWAEAAGITSRELKSQLLSGKSSREKLINANLRMVVHIAKQYQGRGLNLQDLLQEGSMGLMKSVEKFKPQAGCRFPTYAYWWIRQSVRKAIFQHSRTIRLPENVYALLSKVKDAKKECIQQGNRHPTKEDIASCAGMSVERLQNLLSNVRTPLSMQQSVWSDQDTTFQKLFPRTSRRFRLCAIECSLAFLREDLSETTSLSLGGRGKVCVYSTFPKPHSDTPLVGLQEIFNLVLMVAKERISFFSIQEITADNAIEAPELSVSKQLMRRHIRGLLNVLSPKERKIIRLRFGIGDGKPKSLSEIGTVFGLSKERVRQLETRALYKLKQNLNKHGLDAYSNLLF</sequence>
<dbReference type="PROSITE" id="PS00716">
    <property type="entry name" value="SIGMA70_2"/>
    <property type="match status" value="1"/>
</dbReference>
<dbReference type="PROSITE" id="PS00715">
    <property type="entry name" value="SIGMA70_1"/>
    <property type="match status" value="1"/>
</dbReference>
<dbReference type="InterPro" id="IPR013325">
    <property type="entry name" value="RNA_pol_sigma_r2"/>
</dbReference>
<dbReference type="InterPro" id="IPR013324">
    <property type="entry name" value="RNA_pol_sigma_r3/r4-like"/>
</dbReference>
<evidence type="ECO:0000313" key="9">
    <source>
        <dbReference type="EMBL" id="WMV44696.1"/>
    </source>
</evidence>
<dbReference type="InterPro" id="IPR007624">
    <property type="entry name" value="RNA_pol_sigma70_r3"/>
</dbReference>
<keyword evidence="3" id="KW-0731">Sigma factor</keyword>
<evidence type="ECO:0000313" key="10">
    <source>
        <dbReference type="Proteomes" id="UP001234989"/>
    </source>
</evidence>
<dbReference type="InterPro" id="IPR014284">
    <property type="entry name" value="RNA_pol_sigma-70_dom"/>
</dbReference>
<dbReference type="SUPFAM" id="SSF88659">
    <property type="entry name" value="Sigma3 and sigma4 domains of RNA polymerase sigma factors"/>
    <property type="match status" value="2"/>
</dbReference>
<dbReference type="PANTHER" id="PTHR30603">
    <property type="entry name" value="RNA POLYMERASE SIGMA FACTOR RPO"/>
    <property type="match status" value="1"/>
</dbReference>
<dbReference type="SUPFAM" id="SSF88946">
    <property type="entry name" value="Sigma2 domain of RNA polymerase sigma factors"/>
    <property type="match status" value="1"/>
</dbReference>
<reference evidence="9" key="1">
    <citation type="submission" date="2023-08" db="EMBL/GenBank/DDBJ databases">
        <title>A de novo genome assembly of Solanum verrucosum Schlechtendal, a Mexican diploid species geographically isolated from the other diploid A-genome species in potato relatives.</title>
        <authorList>
            <person name="Hosaka K."/>
        </authorList>
    </citation>
    <scope>NUCLEOTIDE SEQUENCE</scope>
    <source>
        <tissue evidence="9">Young leaves</tissue>
    </source>
</reference>
<dbReference type="PANTHER" id="PTHR30603:SF45">
    <property type="entry name" value="RNA POLYMERASE SIGMA FACTOR SIGF, CHLOROPLASTIC"/>
    <property type="match status" value="1"/>
</dbReference>
<evidence type="ECO:0000256" key="2">
    <source>
        <dbReference type="ARBA" id="ARBA00023015"/>
    </source>
</evidence>
<evidence type="ECO:0000256" key="6">
    <source>
        <dbReference type="SAM" id="MobiDB-lite"/>
    </source>
</evidence>
<keyword evidence="4" id="KW-0238">DNA-binding</keyword>
<keyword evidence="2" id="KW-0805">Transcription regulation</keyword>
<dbReference type="Pfam" id="PF04545">
    <property type="entry name" value="Sigma70_r4"/>
    <property type="match status" value="1"/>
</dbReference>
<dbReference type="PRINTS" id="PR00046">
    <property type="entry name" value="SIGMA70FCT"/>
</dbReference>
<dbReference type="GO" id="GO:0003677">
    <property type="term" value="F:DNA binding"/>
    <property type="evidence" value="ECO:0007669"/>
    <property type="project" value="UniProtKB-KW"/>
</dbReference>
<dbReference type="InterPro" id="IPR007630">
    <property type="entry name" value="RNA_pol_sigma70_r4"/>
</dbReference>
<evidence type="ECO:0000259" key="7">
    <source>
        <dbReference type="PROSITE" id="PS00715"/>
    </source>
</evidence>
<dbReference type="Proteomes" id="UP001234989">
    <property type="component" value="Chromosome 9"/>
</dbReference>
<dbReference type="Gene3D" id="1.10.10.10">
    <property type="entry name" value="Winged helix-like DNA-binding domain superfamily/Winged helix DNA-binding domain"/>
    <property type="match status" value="2"/>
</dbReference>
<organism evidence="9 10">
    <name type="scientific">Solanum verrucosum</name>
    <dbReference type="NCBI Taxonomy" id="315347"/>
    <lineage>
        <taxon>Eukaryota</taxon>
        <taxon>Viridiplantae</taxon>
        <taxon>Streptophyta</taxon>
        <taxon>Embryophyta</taxon>
        <taxon>Tracheophyta</taxon>
        <taxon>Spermatophyta</taxon>
        <taxon>Magnoliopsida</taxon>
        <taxon>eudicotyledons</taxon>
        <taxon>Gunneridae</taxon>
        <taxon>Pentapetalae</taxon>
        <taxon>asterids</taxon>
        <taxon>lamiids</taxon>
        <taxon>Solanales</taxon>
        <taxon>Solanaceae</taxon>
        <taxon>Solanoideae</taxon>
        <taxon>Solaneae</taxon>
        <taxon>Solanum</taxon>
    </lineage>
</organism>